<protein>
    <submittedName>
        <fullName evidence="2">Uncharacterized protein</fullName>
    </submittedName>
</protein>
<feature type="region of interest" description="Disordered" evidence="1">
    <location>
        <begin position="101"/>
        <end position="128"/>
    </location>
</feature>
<evidence type="ECO:0000313" key="2">
    <source>
        <dbReference type="EMBL" id="KAF4127490.1"/>
    </source>
</evidence>
<accession>A0A8S9TH75</accession>
<reference evidence="2" key="1">
    <citation type="submission" date="2020-03" db="EMBL/GenBank/DDBJ databases">
        <title>Hybrid Assembly of Korean Phytophthora infestans isolates.</title>
        <authorList>
            <person name="Prokchorchik M."/>
            <person name="Lee Y."/>
            <person name="Seo J."/>
            <person name="Cho J.-H."/>
            <person name="Park Y.-E."/>
            <person name="Jang D.-C."/>
            <person name="Im J.-S."/>
            <person name="Choi J.-G."/>
            <person name="Park H.-J."/>
            <person name="Lee G.-B."/>
            <person name="Lee Y.-G."/>
            <person name="Hong S.-Y."/>
            <person name="Cho K."/>
            <person name="Sohn K.H."/>
        </authorList>
    </citation>
    <scope>NUCLEOTIDE SEQUENCE</scope>
    <source>
        <strain evidence="2">KR_2_A2</strain>
    </source>
</reference>
<proteinExistence type="predicted"/>
<gene>
    <name evidence="2" type="ORF">GN958_ATG23295</name>
</gene>
<name>A0A8S9TH75_PHYIN</name>
<dbReference type="EMBL" id="JAACNO010003263">
    <property type="protein sequence ID" value="KAF4127490.1"/>
    <property type="molecule type" value="Genomic_DNA"/>
</dbReference>
<feature type="compositionally biased region" description="Basic and acidic residues" evidence="1">
    <location>
        <begin position="105"/>
        <end position="128"/>
    </location>
</feature>
<dbReference type="AlphaFoldDB" id="A0A8S9TH75"/>
<evidence type="ECO:0000313" key="3">
    <source>
        <dbReference type="Proteomes" id="UP000704712"/>
    </source>
</evidence>
<sequence>MYMYISNQKRLRRYRKDRDAEERNSDATQLRLYELLAQEAGEEEQASRLANMARRIGSQILDPSEPSEAVGSIDPIVAAIKWNYLDKLIKEFRALPFFAKPRTPKYSEEPEPRYVPLEAKRAHGGDEG</sequence>
<comment type="caution">
    <text evidence="2">The sequence shown here is derived from an EMBL/GenBank/DDBJ whole genome shotgun (WGS) entry which is preliminary data.</text>
</comment>
<dbReference type="Proteomes" id="UP000704712">
    <property type="component" value="Unassembled WGS sequence"/>
</dbReference>
<organism evidence="2 3">
    <name type="scientific">Phytophthora infestans</name>
    <name type="common">Potato late blight agent</name>
    <name type="synonym">Botrytis infestans</name>
    <dbReference type="NCBI Taxonomy" id="4787"/>
    <lineage>
        <taxon>Eukaryota</taxon>
        <taxon>Sar</taxon>
        <taxon>Stramenopiles</taxon>
        <taxon>Oomycota</taxon>
        <taxon>Peronosporomycetes</taxon>
        <taxon>Peronosporales</taxon>
        <taxon>Peronosporaceae</taxon>
        <taxon>Phytophthora</taxon>
    </lineage>
</organism>
<evidence type="ECO:0000256" key="1">
    <source>
        <dbReference type="SAM" id="MobiDB-lite"/>
    </source>
</evidence>